<sequence length="77" mass="8441">MTRWREVLTALTDDTLDAVERQAVLARAAVRLAADRGTPERQPTVEEVVTLAHEEFGVPLDAGQVRSALDTREPTDG</sequence>
<evidence type="ECO:0000313" key="1">
    <source>
        <dbReference type="EMBL" id="MEU7295144.1"/>
    </source>
</evidence>
<protein>
    <submittedName>
        <fullName evidence="1">Uncharacterized protein</fullName>
    </submittedName>
</protein>
<gene>
    <name evidence="1" type="ORF">AB0A76_18295</name>
</gene>
<name>A0ABV3CY63_STREX</name>
<comment type="caution">
    <text evidence="1">The sequence shown here is derived from an EMBL/GenBank/DDBJ whole genome shotgun (WGS) entry which is preliminary data.</text>
</comment>
<accession>A0ABV3CY63</accession>
<dbReference type="Proteomes" id="UP001551210">
    <property type="component" value="Unassembled WGS sequence"/>
</dbReference>
<reference evidence="1 2" key="1">
    <citation type="submission" date="2024-06" db="EMBL/GenBank/DDBJ databases">
        <title>The Natural Products Discovery Center: Release of the First 8490 Sequenced Strains for Exploring Actinobacteria Biosynthetic Diversity.</title>
        <authorList>
            <person name="Kalkreuter E."/>
            <person name="Kautsar S.A."/>
            <person name="Yang D."/>
            <person name="Bader C.D."/>
            <person name="Teijaro C.N."/>
            <person name="Fluegel L."/>
            <person name="Davis C.M."/>
            <person name="Simpson J.R."/>
            <person name="Lauterbach L."/>
            <person name="Steele A.D."/>
            <person name="Gui C."/>
            <person name="Meng S."/>
            <person name="Li G."/>
            <person name="Viehrig K."/>
            <person name="Ye F."/>
            <person name="Su P."/>
            <person name="Kiefer A.F."/>
            <person name="Nichols A."/>
            <person name="Cepeda A.J."/>
            <person name="Yan W."/>
            <person name="Fan B."/>
            <person name="Jiang Y."/>
            <person name="Adhikari A."/>
            <person name="Zheng C.-J."/>
            <person name="Schuster L."/>
            <person name="Cowan T.M."/>
            <person name="Smanski M.J."/>
            <person name="Chevrette M.G."/>
            <person name="De Carvalho L.P.S."/>
            <person name="Shen B."/>
        </authorList>
    </citation>
    <scope>NUCLEOTIDE SEQUENCE [LARGE SCALE GENOMIC DNA]</scope>
    <source>
        <strain evidence="1 2">NPDC045705</strain>
    </source>
</reference>
<dbReference type="EMBL" id="JBEZAM010000023">
    <property type="protein sequence ID" value="MEU7295144.1"/>
    <property type="molecule type" value="Genomic_DNA"/>
</dbReference>
<proteinExistence type="predicted"/>
<keyword evidence="2" id="KW-1185">Reference proteome</keyword>
<dbReference type="RefSeq" id="WP_359209155.1">
    <property type="nucleotide sequence ID" value="NZ_JBEZAM010000023.1"/>
</dbReference>
<evidence type="ECO:0000313" key="2">
    <source>
        <dbReference type="Proteomes" id="UP001551210"/>
    </source>
</evidence>
<organism evidence="1 2">
    <name type="scientific">Streptomyces exfoliatus</name>
    <name type="common">Streptomyces hydrogenans</name>
    <dbReference type="NCBI Taxonomy" id="1905"/>
    <lineage>
        <taxon>Bacteria</taxon>
        <taxon>Bacillati</taxon>
        <taxon>Actinomycetota</taxon>
        <taxon>Actinomycetes</taxon>
        <taxon>Kitasatosporales</taxon>
        <taxon>Streptomycetaceae</taxon>
        <taxon>Streptomyces</taxon>
    </lineage>
</organism>